<accession>A0A1Y6BET7</accession>
<keyword evidence="1" id="KW-0456">Lyase</keyword>
<dbReference type="PANTHER" id="PTHR10362">
    <property type="entry name" value="HISTIDINE AMMONIA-LYASE"/>
    <property type="match status" value="1"/>
</dbReference>
<dbReference type="Pfam" id="PF00221">
    <property type="entry name" value="Lyase_aromatic"/>
    <property type="match status" value="2"/>
</dbReference>
<evidence type="ECO:0000313" key="1">
    <source>
        <dbReference type="EMBL" id="SMF00405.1"/>
    </source>
</evidence>
<name>A0A1Y6BET7_9BACT</name>
<proteinExistence type="predicted"/>
<dbReference type="InterPro" id="IPR001106">
    <property type="entry name" value="Aromatic_Lyase"/>
</dbReference>
<keyword evidence="2" id="KW-1185">Reference proteome</keyword>
<protein>
    <submittedName>
        <fullName evidence="1">Histidine ammonia-lyase</fullName>
    </submittedName>
</protein>
<dbReference type="STRING" id="1513793.SAMN06296036_10398"/>
<evidence type="ECO:0000313" key="2">
    <source>
        <dbReference type="Proteomes" id="UP000192907"/>
    </source>
</evidence>
<dbReference type="GO" id="GO:0016841">
    <property type="term" value="F:ammonia-lyase activity"/>
    <property type="evidence" value="ECO:0007669"/>
    <property type="project" value="UniProtKB-ARBA"/>
</dbReference>
<reference evidence="2" key="1">
    <citation type="submission" date="2017-04" db="EMBL/GenBank/DDBJ databases">
        <authorList>
            <person name="Varghese N."/>
            <person name="Submissions S."/>
        </authorList>
    </citation>
    <scope>NUCLEOTIDE SEQUENCE [LARGE SCALE GENOMIC DNA]</scope>
    <source>
        <strain evidence="2">RKEM611</strain>
    </source>
</reference>
<dbReference type="EMBL" id="FWZT01000003">
    <property type="protein sequence ID" value="SMF00405.1"/>
    <property type="molecule type" value="Genomic_DNA"/>
</dbReference>
<dbReference type="AlphaFoldDB" id="A0A1Y6BET7"/>
<dbReference type="RefSeq" id="WP_132316197.1">
    <property type="nucleotide sequence ID" value="NZ_FWZT01000003.1"/>
</dbReference>
<dbReference type="Gene3D" id="1.20.200.10">
    <property type="entry name" value="Fumarase/aspartase (Central domain)"/>
    <property type="match status" value="1"/>
</dbReference>
<gene>
    <name evidence="1" type="ORF">SAMN06296036_10398</name>
</gene>
<organism evidence="1 2">
    <name type="scientific">Pseudobacteriovorax antillogorgiicola</name>
    <dbReference type="NCBI Taxonomy" id="1513793"/>
    <lineage>
        <taxon>Bacteria</taxon>
        <taxon>Pseudomonadati</taxon>
        <taxon>Bdellovibrionota</taxon>
        <taxon>Oligoflexia</taxon>
        <taxon>Oligoflexales</taxon>
        <taxon>Pseudobacteriovoracaceae</taxon>
        <taxon>Pseudobacteriovorax</taxon>
    </lineage>
</organism>
<dbReference type="InterPro" id="IPR008948">
    <property type="entry name" value="L-Aspartase-like"/>
</dbReference>
<dbReference type="OrthoDB" id="5714558at2"/>
<dbReference type="Proteomes" id="UP000192907">
    <property type="component" value="Unassembled WGS sequence"/>
</dbReference>
<sequence length="467" mass="51409">MSAYLDIDDLGQADVCIESISHFSRDLPCNISKERLSHCLASYETLVRIAGQTDKPCYGLHTSYGHNVKDARNAGEFEFWQRDLLHYLQVGVGSPLPVPVVRLGLRLQAFKASRGVSGIHPETISDLLALSNEESLPLVPRYGSLGASGDLIPMAHALVPLFSHEIRGPRDVIGLVNTNAMMASWLVLQLQIVEQLWFRAAEITAINALVLDSPEEHFQGLGFEINSHLKGNCFAASQLAQALQNWRETLLIESKQTKVQSKYSIRCSPQILGNCYDLLEFAKCKAVSEALAVADNPIIPHDGDSPWHGGLFYASGLATGSDLAIDIVAKLCELLDRQVLLMMDGNETGLADNLWNGHDHLKGLHQLLSSLYQKVRTQTPRSIQASFSSESHNQDLVPAGMTMLVHLDELMALARDVFRGASFIALRGGVQKSGRAVPPALSLIQWQNWNLPEKGDLLSRFHHLTDS</sequence>
<dbReference type="SUPFAM" id="SSF48557">
    <property type="entry name" value="L-aspartase-like"/>
    <property type="match status" value="1"/>
</dbReference>